<dbReference type="OrthoDB" id="2019803at2759"/>
<dbReference type="Proteomes" id="UP000245207">
    <property type="component" value="Unassembled WGS sequence"/>
</dbReference>
<dbReference type="InterPro" id="IPR041232">
    <property type="entry name" value="NPL"/>
</dbReference>
<dbReference type="Pfam" id="PF17800">
    <property type="entry name" value="NPL"/>
    <property type="match status" value="1"/>
</dbReference>
<protein>
    <submittedName>
        <fullName evidence="3">Histone deacetylase HDT1</fullName>
    </submittedName>
</protein>
<dbReference type="Gene3D" id="2.60.120.340">
    <property type="entry name" value="Nucleoplasmin core domain"/>
    <property type="match status" value="1"/>
</dbReference>
<dbReference type="EMBL" id="PKPP01001839">
    <property type="protein sequence ID" value="PWA79571.1"/>
    <property type="molecule type" value="Genomic_DNA"/>
</dbReference>
<evidence type="ECO:0000313" key="3">
    <source>
        <dbReference type="EMBL" id="PWA79571.1"/>
    </source>
</evidence>
<feature type="compositionally biased region" description="Basic and acidic residues" evidence="1">
    <location>
        <begin position="265"/>
        <end position="289"/>
    </location>
</feature>
<gene>
    <name evidence="3" type="ORF">CTI12_AA204260</name>
</gene>
<dbReference type="AlphaFoldDB" id="A0A2U1P1E6"/>
<sequence length="419" mass="45702">MVQEECLEGVIAEENEANEMNEETENVELCHAIFDPGKDGDSVKVESIVGPTVESLSESVTSLTSVLDGISQRLADMQVQQNLFQQEQARSRSGEGTSTGVGTNNGVGRQTTQTMECLEGVIAEENEANEVNEETENVELCHAIFDPGKDGDSVKVESIVGVEVKSGETFEVVLGDDKVLLLSLACLGETKKNKSESVCLHINVEGKKLVLGTLHSERLPQQLLHLVLDKTFTISHNWKNGSVYFYGYQPSESEAIRLPTPNGKQESKKEVKETKKEEKSLAAYKKDAKQGVSKDMSDDSDDGSDEEEETPKTPQSGKKRQNESIKTPPTDKKARMTPPQKTDGKKAAVHVATPHPSKKPDAKTAGNESNQKSPASAADGAHSCQSCNREPWKLLSFIGIKEYLRTLIKPLASQPKFCG</sequence>
<organism evidence="3 4">
    <name type="scientific">Artemisia annua</name>
    <name type="common">Sweet wormwood</name>
    <dbReference type="NCBI Taxonomy" id="35608"/>
    <lineage>
        <taxon>Eukaryota</taxon>
        <taxon>Viridiplantae</taxon>
        <taxon>Streptophyta</taxon>
        <taxon>Embryophyta</taxon>
        <taxon>Tracheophyta</taxon>
        <taxon>Spermatophyta</taxon>
        <taxon>Magnoliopsida</taxon>
        <taxon>eudicotyledons</taxon>
        <taxon>Gunneridae</taxon>
        <taxon>Pentapetalae</taxon>
        <taxon>asterids</taxon>
        <taxon>campanulids</taxon>
        <taxon>Asterales</taxon>
        <taxon>Asteraceae</taxon>
        <taxon>Asteroideae</taxon>
        <taxon>Anthemideae</taxon>
        <taxon>Artemisiinae</taxon>
        <taxon>Artemisia</taxon>
    </lineage>
</organism>
<evidence type="ECO:0000313" key="4">
    <source>
        <dbReference type="Proteomes" id="UP000245207"/>
    </source>
</evidence>
<keyword evidence="4" id="KW-1185">Reference proteome</keyword>
<dbReference type="STRING" id="35608.A0A2U1P1E6"/>
<feature type="compositionally biased region" description="Acidic residues" evidence="1">
    <location>
        <begin position="298"/>
        <end position="309"/>
    </location>
</feature>
<feature type="region of interest" description="Disordered" evidence="1">
    <location>
        <begin position="85"/>
        <end position="109"/>
    </location>
</feature>
<proteinExistence type="predicted"/>
<comment type="caution">
    <text evidence="3">The sequence shown here is derived from an EMBL/GenBank/DDBJ whole genome shotgun (WGS) entry which is preliminary data.</text>
</comment>
<name>A0A2U1P1E6_ARTAN</name>
<accession>A0A2U1P1E6</accession>
<feature type="region of interest" description="Disordered" evidence="1">
    <location>
        <begin position="254"/>
        <end position="385"/>
    </location>
</feature>
<evidence type="ECO:0000259" key="2">
    <source>
        <dbReference type="Pfam" id="PF17800"/>
    </source>
</evidence>
<reference evidence="3 4" key="1">
    <citation type="journal article" date="2018" name="Mol. Plant">
        <title>The genome of Artemisia annua provides insight into the evolution of Asteraceae family and artemisinin biosynthesis.</title>
        <authorList>
            <person name="Shen Q."/>
            <person name="Zhang L."/>
            <person name="Liao Z."/>
            <person name="Wang S."/>
            <person name="Yan T."/>
            <person name="Shi P."/>
            <person name="Liu M."/>
            <person name="Fu X."/>
            <person name="Pan Q."/>
            <person name="Wang Y."/>
            <person name="Lv Z."/>
            <person name="Lu X."/>
            <person name="Zhang F."/>
            <person name="Jiang W."/>
            <person name="Ma Y."/>
            <person name="Chen M."/>
            <person name="Hao X."/>
            <person name="Li L."/>
            <person name="Tang Y."/>
            <person name="Lv G."/>
            <person name="Zhou Y."/>
            <person name="Sun X."/>
            <person name="Brodelius P.E."/>
            <person name="Rose J.K.C."/>
            <person name="Tang K."/>
        </authorList>
    </citation>
    <scope>NUCLEOTIDE SEQUENCE [LARGE SCALE GENOMIC DNA]</scope>
    <source>
        <strain evidence="4">cv. Huhao1</strain>
        <tissue evidence="3">Leaf</tissue>
    </source>
</reference>
<evidence type="ECO:0000256" key="1">
    <source>
        <dbReference type="SAM" id="MobiDB-lite"/>
    </source>
</evidence>
<feature type="domain" description="Nucleoplasmin-like" evidence="2">
    <location>
        <begin position="161"/>
        <end position="248"/>
    </location>
</feature>